<evidence type="ECO:0000313" key="3">
    <source>
        <dbReference type="EMBL" id="NCU16861.1"/>
    </source>
</evidence>
<dbReference type="Proteomes" id="UP000743899">
    <property type="component" value="Unassembled WGS sequence"/>
</dbReference>
<comment type="caution">
    <text evidence="3">The sequence shown here is derived from an EMBL/GenBank/DDBJ whole genome shotgun (WGS) entry which is preliminary data.</text>
</comment>
<dbReference type="PROSITE" id="PS50879">
    <property type="entry name" value="RNASE_H_1"/>
    <property type="match status" value="1"/>
</dbReference>
<keyword evidence="1" id="KW-0479">Metal-binding</keyword>
<sequence>MAKQKYYVVWEGRQKGIFTTWNECKVSVEGVKGAKYKSFTSKAEAEVAFELGWKKFYQQQNAKQKFEKNKNRHDFIEESISVDAACSGNPGLMEYQGVYTKTGEKLFHYGPIIGTNNIGEFLAIIHGLAYLKERNLQIPIYSDSQTAIKWVKMKKANTTLALTDDTKKVWELIKRGESWLENNSYTNEILKWETEWWGENKADFGRK</sequence>
<dbReference type="Pfam" id="PF01693">
    <property type="entry name" value="Cauli_VI"/>
    <property type="match status" value="1"/>
</dbReference>
<dbReference type="EMBL" id="JAACYS010000009">
    <property type="protein sequence ID" value="NCU16861.1"/>
    <property type="molecule type" value="Genomic_DNA"/>
</dbReference>
<evidence type="ECO:0000313" key="4">
    <source>
        <dbReference type="Proteomes" id="UP000743899"/>
    </source>
</evidence>
<dbReference type="InterPro" id="IPR017290">
    <property type="entry name" value="RNase_H_bac"/>
</dbReference>
<feature type="domain" description="RNase H type-1" evidence="2">
    <location>
        <begin position="74"/>
        <end position="207"/>
    </location>
</feature>
<organism evidence="3 4">
    <name type="scientific">Pallidibacillus pasinlerensis</name>
    <dbReference type="NCBI Taxonomy" id="2703818"/>
    <lineage>
        <taxon>Bacteria</taxon>
        <taxon>Bacillati</taxon>
        <taxon>Bacillota</taxon>
        <taxon>Bacilli</taxon>
        <taxon>Bacillales</taxon>
        <taxon>Bacillaceae</taxon>
        <taxon>Pallidibacillus</taxon>
    </lineage>
</organism>
<name>A0ABX0A0D0_9BACI</name>
<comment type="catalytic activity">
    <reaction evidence="1">
        <text>Endonucleolytic cleavage to 5'-phosphomonoester.</text>
        <dbReference type="EC" id="3.1.26.4"/>
    </reaction>
</comment>
<keyword evidence="1" id="KW-0963">Cytoplasm</keyword>
<accession>A0ABX0A0D0</accession>
<dbReference type="SUPFAM" id="SSF53098">
    <property type="entry name" value="Ribonuclease H-like"/>
    <property type="match status" value="1"/>
</dbReference>
<reference evidence="3 4" key="1">
    <citation type="submission" date="2020-01" db="EMBL/GenBank/DDBJ databases">
        <title>A novel Bacillus sp. from Pasinler.</title>
        <authorList>
            <person name="Adiguzel A."/>
            <person name="Ay H."/>
            <person name="Baltaci M.O."/>
        </authorList>
    </citation>
    <scope>NUCLEOTIDE SEQUENCE [LARGE SCALE GENOMIC DNA]</scope>
    <source>
        <strain evidence="3 4">P1</strain>
    </source>
</reference>
<keyword evidence="1" id="KW-0540">Nuclease</keyword>
<evidence type="ECO:0000259" key="2">
    <source>
        <dbReference type="PROSITE" id="PS50879"/>
    </source>
</evidence>
<keyword evidence="4" id="KW-1185">Reference proteome</keyword>
<comment type="similarity">
    <text evidence="1">Belongs to the RNase H family.</text>
</comment>
<dbReference type="InterPro" id="IPR009027">
    <property type="entry name" value="Ribosomal_bL9/RNase_H1_N"/>
</dbReference>
<comment type="subcellular location">
    <subcellularLocation>
        <location evidence="1">Cytoplasm</location>
    </subcellularLocation>
</comment>
<keyword evidence="1" id="KW-0460">Magnesium</keyword>
<comment type="function">
    <text evidence="1">Endonuclease that specifically degrades the RNA of RNA-DNA hybrids.</text>
</comment>
<keyword evidence="1" id="KW-0378">Hydrolase</keyword>
<dbReference type="RefSeq" id="WP_161919691.1">
    <property type="nucleotide sequence ID" value="NZ_JAACYS010000009.1"/>
</dbReference>
<dbReference type="PIRSF" id="PIRSF037839">
    <property type="entry name" value="Ribonuclease_H"/>
    <property type="match status" value="1"/>
</dbReference>
<dbReference type="InterPro" id="IPR036397">
    <property type="entry name" value="RNaseH_sf"/>
</dbReference>
<dbReference type="InterPro" id="IPR002156">
    <property type="entry name" value="RNaseH_domain"/>
</dbReference>
<proteinExistence type="inferred from homology"/>
<protein>
    <recommendedName>
        <fullName evidence="1">Ribonuclease H</fullName>
        <ecNumber evidence="1">3.1.26.4</ecNumber>
    </recommendedName>
</protein>
<keyword evidence="1" id="KW-0255">Endonuclease</keyword>
<dbReference type="InterPro" id="IPR011320">
    <property type="entry name" value="RNase_H1_N"/>
</dbReference>
<dbReference type="InterPro" id="IPR037056">
    <property type="entry name" value="RNase_H1_N_sf"/>
</dbReference>
<dbReference type="EC" id="3.1.26.4" evidence="1"/>
<dbReference type="InterPro" id="IPR012337">
    <property type="entry name" value="RNaseH-like_sf"/>
</dbReference>
<dbReference type="Gene3D" id="3.30.420.10">
    <property type="entry name" value="Ribonuclease H-like superfamily/Ribonuclease H"/>
    <property type="match status" value="1"/>
</dbReference>
<dbReference type="Gene3D" id="3.40.970.10">
    <property type="entry name" value="Ribonuclease H1, N-terminal domain"/>
    <property type="match status" value="1"/>
</dbReference>
<evidence type="ECO:0000256" key="1">
    <source>
        <dbReference type="PIRNR" id="PIRNR037839"/>
    </source>
</evidence>
<gene>
    <name evidence="3" type="ORF">GW534_03615</name>
</gene>
<dbReference type="Pfam" id="PF00075">
    <property type="entry name" value="RNase_H"/>
    <property type="match status" value="1"/>
</dbReference>
<dbReference type="SUPFAM" id="SSF55658">
    <property type="entry name" value="L9 N-domain-like"/>
    <property type="match status" value="1"/>
</dbReference>